<proteinExistence type="predicted"/>
<dbReference type="Proteomes" id="UP000077069">
    <property type="component" value="Unassembled WGS sequence"/>
</dbReference>
<protein>
    <recommendedName>
        <fullName evidence="6">Cora-domain-containing protein</fullName>
    </recommendedName>
</protein>
<dbReference type="GO" id="GO:0046873">
    <property type="term" value="F:metal ion transmembrane transporter activity"/>
    <property type="evidence" value="ECO:0007669"/>
    <property type="project" value="InterPro"/>
</dbReference>
<keyword evidence="3" id="KW-0812">Transmembrane</keyword>
<feature type="transmembrane region" description="Helical" evidence="3">
    <location>
        <begin position="423"/>
        <end position="444"/>
    </location>
</feature>
<dbReference type="OrthoDB" id="2830640at2759"/>
<feature type="coiled-coil region" evidence="1">
    <location>
        <begin position="261"/>
        <end position="293"/>
    </location>
</feature>
<sequence>MPSTRRHSSTVSTASWKDQRSAQVSRTPVHAAIYPRASRSFIGSIHNVRATSGLFENAKNFSRTTHALVYEFSSKQSLSERTLDENSGPGYLQEVVQNGNSDDQKLRVMCRLSLSAAFAKQLMDTFDVTPQFSGAILGEPDYGAPGDFATFDDKGNIEKIEFCCQQPRWAIHKKLTPWCIYMAYSYQDRATTYIVACDAHQGRFDIVKERLSDLLAVDPTHGTFLSDSLNPFFLHLLITQEVFLDAVPEITKLRHQLYGALDRVDQYAAKTENEREKKELEDLTITLHIVSQETDRMFANVSMSSMILQRMIRAHARYQDSVSNDASKRNSVVKTDDALHYMFDSIESQQRWLNSYKSRKDIAMNLVFNLVTQQDSSTSTTIAREAKADGSAMRTIATLTMVFLPGTFVSSVFSMPILEGVHWHLYVAVTIPLTLFVFVTWWFWQNFVSLRSKLEKLARRVRGKRASAGYRP</sequence>
<feature type="transmembrane region" description="Helical" evidence="3">
    <location>
        <begin position="396"/>
        <end position="417"/>
    </location>
</feature>
<accession>A0A177CUW4</accession>
<dbReference type="Pfam" id="PF01544">
    <property type="entry name" value="CorA"/>
    <property type="match status" value="1"/>
</dbReference>
<reference evidence="4 5" key="1">
    <citation type="submission" date="2016-05" db="EMBL/GenBank/DDBJ databases">
        <title>Comparative analysis of secretome profiles of manganese(II)-oxidizing ascomycete fungi.</title>
        <authorList>
            <consortium name="DOE Joint Genome Institute"/>
            <person name="Zeiner C.A."/>
            <person name="Purvine S.O."/>
            <person name="Zink E.M."/>
            <person name="Wu S."/>
            <person name="Pasa-Tolic L."/>
            <person name="Chaput D.L."/>
            <person name="Haridas S."/>
            <person name="Grigoriev I.V."/>
            <person name="Santelli C.M."/>
            <person name="Hansel C.M."/>
        </authorList>
    </citation>
    <scope>NUCLEOTIDE SEQUENCE [LARGE SCALE GENOMIC DNA]</scope>
    <source>
        <strain evidence="4 5">AP3s5-JAC2a</strain>
    </source>
</reference>
<evidence type="ECO:0000313" key="4">
    <source>
        <dbReference type="EMBL" id="OAG11001.1"/>
    </source>
</evidence>
<name>A0A177CUW4_9PLEO</name>
<gene>
    <name evidence="4" type="ORF">CC84DRAFT_1238264</name>
</gene>
<dbReference type="STRING" id="1460663.A0A177CUW4"/>
<dbReference type="GeneID" id="28767419"/>
<evidence type="ECO:0000256" key="3">
    <source>
        <dbReference type="SAM" id="Phobius"/>
    </source>
</evidence>
<organism evidence="4 5">
    <name type="scientific">Paraphaeosphaeria sporulosa</name>
    <dbReference type="NCBI Taxonomy" id="1460663"/>
    <lineage>
        <taxon>Eukaryota</taxon>
        <taxon>Fungi</taxon>
        <taxon>Dikarya</taxon>
        <taxon>Ascomycota</taxon>
        <taxon>Pezizomycotina</taxon>
        <taxon>Dothideomycetes</taxon>
        <taxon>Pleosporomycetidae</taxon>
        <taxon>Pleosporales</taxon>
        <taxon>Massarineae</taxon>
        <taxon>Didymosphaeriaceae</taxon>
        <taxon>Paraphaeosphaeria</taxon>
    </lineage>
</organism>
<keyword evidence="1" id="KW-0175">Coiled coil</keyword>
<dbReference type="InterPro" id="IPR002523">
    <property type="entry name" value="MgTranspt_CorA/ZnTranspt_ZntB"/>
</dbReference>
<evidence type="ECO:0008006" key="6">
    <source>
        <dbReference type="Google" id="ProtNLM"/>
    </source>
</evidence>
<dbReference type="InParanoid" id="A0A177CUW4"/>
<evidence type="ECO:0000313" key="5">
    <source>
        <dbReference type="Proteomes" id="UP000077069"/>
    </source>
</evidence>
<feature type="compositionally biased region" description="Polar residues" evidence="2">
    <location>
        <begin position="9"/>
        <end position="23"/>
    </location>
</feature>
<dbReference type="GO" id="GO:0016020">
    <property type="term" value="C:membrane"/>
    <property type="evidence" value="ECO:0007669"/>
    <property type="project" value="InterPro"/>
</dbReference>
<feature type="region of interest" description="Disordered" evidence="2">
    <location>
        <begin position="1"/>
        <end position="23"/>
    </location>
</feature>
<evidence type="ECO:0000256" key="1">
    <source>
        <dbReference type="SAM" id="Coils"/>
    </source>
</evidence>
<keyword evidence="3" id="KW-1133">Transmembrane helix</keyword>
<dbReference type="Gene3D" id="1.20.58.340">
    <property type="entry name" value="Magnesium transport protein CorA, transmembrane region"/>
    <property type="match status" value="1"/>
</dbReference>
<dbReference type="RefSeq" id="XP_018041366.1">
    <property type="nucleotide sequence ID" value="XM_018183933.1"/>
</dbReference>
<keyword evidence="5" id="KW-1185">Reference proteome</keyword>
<keyword evidence="3" id="KW-0472">Membrane</keyword>
<dbReference type="AlphaFoldDB" id="A0A177CUW4"/>
<evidence type="ECO:0000256" key="2">
    <source>
        <dbReference type="SAM" id="MobiDB-lite"/>
    </source>
</evidence>
<dbReference type="EMBL" id="KV441549">
    <property type="protein sequence ID" value="OAG11001.1"/>
    <property type="molecule type" value="Genomic_DNA"/>
</dbReference>